<protein>
    <submittedName>
        <fullName evidence="3">Glycosyltransferase family 4 protein</fullName>
    </submittedName>
</protein>
<evidence type="ECO:0000313" key="3">
    <source>
        <dbReference type="EMBL" id="QSE89740.1"/>
    </source>
</evidence>
<reference evidence="3 4" key="2">
    <citation type="journal article" date="2022" name="Arch. Microbiol.">
        <title>Rhodococcus pseudokoreensis sp. nov. isolated from the rhizosphere of young M26 apple rootstocks.</title>
        <authorList>
            <person name="Kampfer P."/>
            <person name="Glaeser S.P."/>
            <person name="Blom J."/>
            <person name="Wolf J."/>
            <person name="Benning S."/>
            <person name="Schloter M."/>
            <person name="Neumann-Schaal M."/>
        </authorList>
    </citation>
    <scope>NUCLEOTIDE SEQUENCE [LARGE SCALE GENOMIC DNA]</scope>
    <source>
        <strain evidence="3 4">R79</strain>
    </source>
</reference>
<gene>
    <name evidence="3" type="ORF">JWS13_14415</name>
</gene>
<dbReference type="Proteomes" id="UP000662986">
    <property type="component" value="Chromosome"/>
</dbReference>
<dbReference type="Pfam" id="PF00534">
    <property type="entry name" value="Glycos_transf_1"/>
    <property type="match status" value="1"/>
</dbReference>
<dbReference type="InterPro" id="IPR001296">
    <property type="entry name" value="Glyco_trans_1"/>
</dbReference>
<evidence type="ECO:0000256" key="1">
    <source>
        <dbReference type="ARBA" id="ARBA00022679"/>
    </source>
</evidence>
<dbReference type="Gene3D" id="3.40.50.2000">
    <property type="entry name" value="Glycogen Phosphorylase B"/>
    <property type="match status" value="2"/>
</dbReference>
<sequence>MKIDPGGIDSCIVGQIKYAGKKKISIIGITSSSSIPLGIWGTCQIGGVETAFLPVARFARSEKGGVLNKVPHSVRFARGLIRYRKVIPDQLCQAHRIETGMVLSALQRRYVQFLHNDSTNLVGNNSDSRWKNLGPLYAIAEKVAVRNAEGLAVFNRTYGQRLLRVRSGVMIAQTWFDPELFFTNPQRPEPEQGDILRVCWVGRFEQQKDPLLAVQTLFELRQEIPNARMTMIGSGSLYDLAIELARKIGISDALDARGAQARPEVAKEMRSHDVFLITSHYEGSPTVVVEAQAAGLPVVATFESDPDELLEEGTNGIRVKSRDPKVLARKIVESQRYDSAECSRAVLHRSAEVIVPKLLRIGIG</sequence>
<dbReference type="PANTHER" id="PTHR12526">
    <property type="entry name" value="GLYCOSYLTRANSFERASE"/>
    <property type="match status" value="1"/>
</dbReference>
<dbReference type="CDD" id="cd03801">
    <property type="entry name" value="GT4_PimA-like"/>
    <property type="match status" value="1"/>
</dbReference>
<evidence type="ECO:0000313" key="4">
    <source>
        <dbReference type="Proteomes" id="UP000662986"/>
    </source>
</evidence>
<name>A0A974ZTD9_9NOCA</name>
<proteinExistence type="predicted"/>
<organism evidence="3 4">
    <name type="scientific">Rhodococcus pseudokoreensis</name>
    <dbReference type="NCBI Taxonomy" id="2811421"/>
    <lineage>
        <taxon>Bacteria</taxon>
        <taxon>Bacillati</taxon>
        <taxon>Actinomycetota</taxon>
        <taxon>Actinomycetes</taxon>
        <taxon>Mycobacteriales</taxon>
        <taxon>Nocardiaceae</taxon>
        <taxon>Rhodococcus</taxon>
    </lineage>
</organism>
<dbReference type="RefSeq" id="WP_206006174.1">
    <property type="nucleotide sequence ID" value="NZ_CP070619.1"/>
</dbReference>
<reference evidence="3 4" key="1">
    <citation type="journal article" date="2021" name="Microbiol. Resour. Announc.">
        <title>Complete Genome Sequences of Two Rhodococcus sp. Strains with Large and Linear Chromosomes, Isolated from Apple Rhizosphere.</title>
        <authorList>
            <person name="Benning S."/>
            <person name="Brugnone N."/>
            <person name="Siani R."/>
            <person name="Kublik S."/>
            <person name="Schloter M."/>
            <person name="Rad V."/>
        </authorList>
    </citation>
    <scope>NUCLEOTIDE SEQUENCE [LARGE SCALE GENOMIC DNA]</scope>
    <source>
        <strain evidence="3 4">R79</strain>
    </source>
</reference>
<dbReference type="SUPFAM" id="SSF53756">
    <property type="entry name" value="UDP-Glycosyltransferase/glycogen phosphorylase"/>
    <property type="match status" value="1"/>
</dbReference>
<dbReference type="EMBL" id="CP070619">
    <property type="protein sequence ID" value="QSE89740.1"/>
    <property type="molecule type" value="Genomic_DNA"/>
</dbReference>
<feature type="domain" description="Glycosyl transferase family 1" evidence="2">
    <location>
        <begin position="196"/>
        <end position="331"/>
    </location>
</feature>
<evidence type="ECO:0000259" key="2">
    <source>
        <dbReference type="Pfam" id="PF00534"/>
    </source>
</evidence>
<keyword evidence="1" id="KW-0808">Transferase</keyword>
<keyword evidence="4" id="KW-1185">Reference proteome</keyword>
<accession>A0A974ZTD9</accession>